<dbReference type="Pfam" id="PF04059">
    <property type="entry name" value="RRM_2"/>
    <property type="match status" value="1"/>
</dbReference>
<evidence type="ECO:0000313" key="3">
    <source>
        <dbReference type="EMBL" id="EER17347.1"/>
    </source>
</evidence>
<dbReference type="AlphaFoldDB" id="C5KDP4"/>
<dbReference type="RefSeq" id="XP_002785551.1">
    <property type="nucleotide sequence ID" value="XM_002785505.1"/>
</dbReference>
<feature type="domain" description="Mei2-like C-terminal RNA recognition motif" evidence="2">
    <location>
        <begin position="75"/>
        <end position="144"/>
    </location>
</feature>
<evidence type="ECO:0000313" key="4">
    <source>
        <dbReference type="Proteomes" id="UP000007800"/>
    </source>
</evidence>
<dbReference type="InterPro" id="IPR035979">
    <property type="entry name" value="RBD_domain_sf"/>
</dbReference>
<reference evidence="3 4" key="1">
    <citation type="submission" date="2008-07" db="EMBL/GenBank/DDBJ databases">
        <authorList>
            <person name="El-Sayed N."/>
            <person name="Caler E."/>
            <person name="Inman J."/>
            <person name="Amedeo P."/>
            <person name="Hass B."/>
            <person name="Wortman J."/>
        </authorList>
    </citation>
    <scope>NUCLEOTIDE SEQUENCE [LARGE SCALE GENOMIC DNA]</scope>
    <source>
        <strain evidence="4">ATCC 50983 / TXsc</strain>
    </source>
</reference>
<protein>
    <recommendedName>
        <fullName evidence="2">Mei2-like C-terminal RNA recognition motif domain-containing protein</fullName>
    </recommendedName>
</protein>
<dbReference type="InParanoid" id="C5KDP4"/>
<dbReference type="EMBL" id="GG672124">
    <property type="protein sequence ID" value="EER17347.1"/>
    <property type="molecule type" value="Genomic_DNA"/>
</dbReference>
<proteinExistence type="predicted"/>
<evidence type="ECO:0000259" key="2">
    <source>
        <dbReference type="Pfam" id="PF04059"/>
    </source>
</evidence>
<sequence length="178" mass="19968">DVRPGAAPLLCDPILRAPPPIRRDLTSSELGSRPNSEGSREIATVAPPGCHRTLTLGMRAQAVDLDDLANLREDRTTLMMKRVPRKYSLALLREEIASFPGLSDSYDLLYLPADVSKNANRGYAFINLKSISHVYIFASMLQGREDTLQHLTQERHPLYTLQQRRRRQNYGAGAELVL</sequence>
<feature type="region of interest" description="Disordered" evidence="1">
    <location>
        <begin position="20"/>
        <end position="43"/>
    </location>
</feature>
<feature type="compositionally biased region" description="Polar residues" evidence="1">
    <location>
        <begin position="27"/>
        <end position="37"/>
    </location>
</feature>
<name>C5KDP4_PERM5</name>
<dbReference type="Proteomes" id="UP000007800">
    <property type="component" value="Unassembled WGS sequence"/>
</dbReference>
<accession>C5KDP4</accession>
<dbReference type="GeneID" id="9062401"/>
<gene>
    <name evidence="3" type="ORF">Pmar_PMAR022288</name>
</gene>
<dbReference type="OrthoDB" id="448020at2759"/>
<dbReference type="InterPro" id="IPR007201">
    <property type="entry name" value="Mei2-like_Rrm_C"/>
</dbReference>
<dbReference type="SUPFAM" id="SSF54928">
    <property type="entry name" value="RNA-binding domain, RBD"/>
    <property type="match status" value="1"/>
</dbReference>
<keyword evidence="4" id="KW-1185">Reference proteome</keyword>
<organism evidence="4">
    <name type="scientific">Perkinsus marinus (strain ATCC 50983 / TXsc)</name>
    <dbReference type="NCBI Taxonomy" id="423536"/>
    <lineage>
        <taxon>Eukaryota</taxon>
        <taxon>Sar</taxon>
        <taxon>Alveolata</taxon>
        <taxon>Perkinsozoa</taxon>
        <taxon>Perkinsea</taxon>
        <taxon>Perkinsida</taxon>
        <taxon>Perkinsidae</taxon>
        <taxon>Perkinsus</taxon>
    </lineage>
</organism>
<evidence type="ECO:0000256" key="1">
    <source>
        <dbReference type="SAM" id="MobiDB-lite"/>
    </source>
</evidence>
<dbReference type="GO" id="GO:0003676">
    <property type="term" value="F:nucleic acid binding"/>
    <property type="evidence" value="ECO:0007669"/>
    <property type="project" value="InterPro"/>
</dbReference>
<feature type="non-terminal residue" evidence="3">
    <location>
        <position position="178"/>
    </location>
</feature>
<feature type="non-terminal residue" evidence="3">
    <location>
        <position position="1"/>
    </location>
</feature>